<dbReference type="RefSeq" id="WP_057799365.1">
    <property type="nucleotide sequence ID" value="NZ_AZFM01000026.1"/>
</dbReference>
<keyword evidence="2" id="KW-0732">Signal</keyword>
<name>A0A0R1U7Q6_9LACO</name>
<keyword evidence="4" id="KW-1185">Reference proteome</keyword>
<protein>
    <submittedName>
        <fullName evidence="3">Uncharacterized protein</fullName>
    </submittedName>
</protein>
<organism evidence="3 4">
    <name type="scientific">Lactobacillus kalixensis DSM 16043</name>
    <dbReference type="NCBI Taxonomy" id="1423763"/>
    <lineage>
        <taxon>Bacteria</taxon>
        <taxon>Bacillati</taxon>
        <taxon>Bacillota</taxon>
        <taxon>Bacilli</taxon>
        <taxon>Lactobacillales</taxon>
        <taxon>Lactobacillaceae</taxon>
        <taxon>Lactobacillus</taxon>
    </lineage>
</organism>
<feature type="coiled-coil region" evidence="1">
    <location>
        <begin position="138"/>
        <end position="165"/>
    </location>
</feature>
<dbReference type="AlphaFoldDB" id="A0A0R1U7Q6"/>
<evidence type="ECO:0000313" key="4">
    <source>
        <dbReference type="Proteomes" id="UP000051036"/>
    </source>
</evidence>
<comment type="caution">
    <text evidence="3">The sequence shown here is derived from an EMBL/GenBank/DDBJ whole genome shotgun (WGS) entry which is preliminary data.</text>
</comment>
<dbReference type="PATRIC" id="fig|1423763.3.peg.912"/>
<proteinExistence type="predicted"/>
<keyword evidence="1" id="KW-0175">Coiled coil</keyword>
<feature type="signal peptide" evidence="2">
    <location>
        <begin position="1"/>
        <end position="26"/>
    </location>
</feature>
<sequence length="291" mass="33008">MNFKKLFVGALASAALLVSGSFTNNAVVHADEATANTTTTAQPQLSKDEIIKKIEDVNSKNIQSLRLRENITVSYKAKKKNNKITVKLELIEKEKPTVAKITYSIAKQKETVYVTDKYVYSKNGKRWVKEKVTNSTTKKLSKKDKKQLNKLRKNIEQRFQKYMSAKNIVENLNNFTQNNVTVTSSNGNYLVSLNNSSEFNNLLKQTMLAFVQTVASKKDTNKIEKSLNVNNFNFVETVDQNTYKLKNLTLNLQVSFNKEFNISVDVTADQFNQHNNLKVPAKVVKHAKSAK</sequence>
<accession>A0A0R1U7Q6</accession>
<evidence type="ECO:0000256" key="1">
    <source>
        <dbReference type="SAM" id="Coils"/>
    </source>
</evidence>
<gene>
    <name evidence="3" type="ORF">FC46_GL000897</name>
</gene>
<dbReference type="EMBL" id="AZFM01000026">
    <property type="protein sequence ID" value="KRL89280.1"/>
    <property type="molecule type" value="Genomic_DNA"/>
</dbReference>
<evidence type="ECO:0000256" key="2">
    <source>
        <dbReference type="SAM" id="SignalP"/>
    </source>
</evidence>
<dbReference type="Proteomes" id="UP000051036">
    <property type="component" value="Unassembled WGS sequence"/>
</dbReference>
<dbReference type="STRING" id="1423763.FC46_GL000897"/>
<reference evidence="3 4" key="1">
    <citation type="journal article" date="2015" name="Genome Announc.">
        <title>Expanding the biotechnology potential of lactobacilli through comparative genomics of 213 strains and associated genera.</title>
        <authorList>
            <person name="Sun Z."/>
            <person name="Harris H.M."/>
            <person name="McCann A."/>
            <person name="Guo C."/>
            <person name="Argimon S."/>
            <person name="Zhang W."/>
            <person name="Yang X."/>
            <person name="Jeffery I.B."/>
            <person name="Cooney J.C."/>
            <person name="Kagawa T.F."/>
            <person name="Liu W."/>
            <person name="Song Y."/>
            <person name="Salvetti E."/>
            <person name="Wrobel A."/>
            <person name="Rasinkangas P."/>
            <person name="Parkhill J."/>
            <person name="Rea M.C."/>
            <person name="O'Sullivan O."/>
            <person name="Ritari J."/>
            <person name="Douillard F.P."/>
            <person name="Paul Ross R."/>
            <person name="Yang R."/>
            <person name="Briner A.E."/>
            <person name="Felis G.E."/>
            <person name="de Vos W.M."/>
            <person name="Barrangou R."/>
            <person name="Klaenhammer T.R."/>
            <person name="Caufield P.W."/>
            <person name="Cui Y."/>
            <person name="Zhang H."/>
            <person name="O'Toole P.W."/>
        </authorList>
    </citation>
    <scope>NUCLEOTIDE SEQUENCE [LARGE SCALE GENOMIC DNA]</scope>
    <source>
        <strain evidence="3 4">DSM 16043</strain>
    </source>
</reference>
<evidence type="ECO:0000313" key="3">
    <source>
        <dbReference type="EMBL" id="KRL89280.1"/>
    </source>
</evidence>
<feature type="chain" id="PRO_5039069360" evidence="2">
    <location>
        <begin position="27"/>
        <end position="291"/>
    </location>
</feature>